<accession>A0AC34FQI0</accession>
<dbReference type="Proteomes" id="UP000887579">
    <property type="component" value="Unplaced"/>
</dbReference>
<reference evidence="2" key="1">
    <citation type="submission" date="2022-11" db="UniProtKB">
        <authorList>
            <consortium name="WormBaseParasite"/>
        </authorList>
    </citation>
    <scope>IDENTIFICATION</scope>
</reference>
<evidence type="ECO:0000313" key="2">
    <source>
        <dbReference type="WBParaSite" id="ES5_v2.g19629.t1"/>
    </source>
</evidence>
<proteinExistence type="predicted"/>
<name>A0AC34FQI0_9BILA</name>
<organism evidence="1 2">
    <name type="scientific">Panagrolaimus sp. ES5</name>
    <dbReference type="NCBI Taxonomy" id="591445"/>
    <lineage>
        <taxon>Eukaryota</taxon>
        <taxon>Metazoa</taxon>
        <taxon>Ecdysozoa</taxon>
        <taxon>Nematoda</taxon>
        <taxon>Chromadorea</taxon>
        <taxon>Rhabditida</taxon>
        <taxon>Tylenchina</taxon>
        <taxon>Panagrolaimomorpha</taxon>
        <taxon>Panagrolaimoidea</taxon>
        <taxon>Panagrolaimidae</taxon>
        <taxon>Panagrolaimus</taxon>
    </lineage>
</organism>
<protein>
    <submittedName>
        <fullName evidence="2">VWFA domain-containing protein</fullName>
    </submittedName>
</protein>
<sequence>MTEINKYHARSNGAYGSQQGVTGNSLDMNCKNGKWYFKADYLSGTEIYELDDNLFNCEGDKYSNINIYKFNARGNGAYGSHQGVTGNSIDLNCKNGKWYFKADYLSGTEIYKLDDNLFNCEVYFVPPPVSQFTSIPTTTSTIPSLTKTVATTLSPAVTYTTVPNNMAPTTIPLNPSIKPQECKPLGMDLVFILDSSGSVSLNDYKLAQNFMVSIINDSRKDANNRIGIVQFSDSAYIFLNLTNNFDEATKIANNLRYDGGSTDIFAGLKLAKEMFVRDRRLEVPTVALLITDGDANIGTNPALTANDLKSFGVHLFGIGIGPYAAKNLSQWASSPSTKYYYTLNDYSQLSTVFHDMFKAQICELPLPVTQFPIPVTQMSPQINSVSPIMTTKTMTPTTAKISATTLKPYNNGPTTIPFNPSIKPKECKPPGMDLVFILDSSGSIAYEDYDLARKFIVSIIHDFRKDENNRIGILRFSHDAEIYLNLTNNFDEATKVAQTLPYDEGGTNIFLALNIAKEMFIKDRRIEVPTVALLITDGNPEIATKVAQTLPYDEGGTNIFLALNMAKEMFIKDRRIEVPTVALLITDGNPEIGGDPTLAANDLKSFGVNLFGIGIGLLASKNLSNWGNSLE</sequence>
<evidence type="ECO:0000313" key="1">
    <source>
        <dbReference type="Proteomes" id="UP000887579"/>
    </source>
</evidence>
<dbReference type="WBParaSite" id="ES5_v2.g19629.t1">
    <property type="protein sequence ID" value="ES5_v2.g19629.t1"/>
    <property type="gene ID" value="ES5_v2.g19629"/>
</dbReference>